<protein>
    <submittedName>
        <fullName evidence="2">Uncharacterized protein</fullName>
    </submittedName>
</protein>
<keyword evidence="3" id="KW-1185">Reference proteome</keyword>
<name>A0A2T7SP75_9ACTN</name>
<dbReference type="Proteomes" id="UP000245992">
    <property type="component" value="Unassembled WGS sequence"/>
</dbReference>
<dbReference type="STRING" id="1440053.GCA_000718095_03376"/>
<dbReference type="EMBL" id="AZSP01000384">
    <property type="protein sequence ID" value="PVE04636.1"/>
    <property type="molecule type" value="Genomic_DNA"/>
</dbReference>
<organism evidence="2 3">
    <name type="scientific">Streptomyces scopuliridis RB72</name>
    <dbReference type="NCBI Taxonomy" id="1440053"/>
    <lineage>
        <taxon>Bacteria</taxon>
        <taxon>Bacillati</taxon>
        <taxon>Actinomycetota</taxon>
        <taxon>Actinomycetes</taxon>
        <taxon>Kitasatosporales</taxon>
        <taxon>Streptomycetaceae</taxon>
        <taxon>Streptomyces</taxon>
    </lineage>
</organism>
<feature type="region of interest" description="Disordered" evidence="1">
    <location>
        <begin position="30"/>
        <end position="52"/>
    </location>
</feature>
<proteinExistence type="predicted"/>
<accession>A0A2T7SP75</accession>
<reference evidence="2 3" key="1">
    <citation type="submission" date="2013-12" db="EMBL/GenBank/DDBJ databases">
        <title>Annotated genome of Streptomyces scopuliridis.</title>
        <authorList>
            <person name="Olson J.B."/>
        </authorList>
    </citation>
    <scope>NUCLEOTIDE SEQUENCE [LARGE SCALE GENOMIC DNA]</scope>
    <source>
        <strain evidence="2 3">RB72</strain>
    </source>
</reference>
<feature type="region of interest" description="Disordered" evidence="1">
    <location>
        <begin position="75"/>
        <end position="95"/>
    </location>
</feature>
<evidence type="ECO:0000313" key="3">
    <source>
        <dbReference type="Proteomes" id="UP000245992"/>
    </source>
</evidence>
<sequence length="135" mass="14836">MNAETHQAALIVADRASSADDCRTLLEMLGLKPQSKRRRGGRPPVDHGHGDHRTYNKGCRCDDCREAQRLRGIKQRAGWAQDPSAADRAGHGKPSTYKNYKCRCEPCSKANSADVAAFRARRRQSAAMAETRGAA</sequence>
<evidence type="ECO:0000256" key="1">
    <source>
        <dbReference type="SAM" id="MobiDB-lite"/>
    </source>
</evidence>
<dbReference type="AlphaFoldDB" id="A0A2T7SP75"/>
<comment type="caution">
    <text evidence="2">The sequence shown here is derived from an EMBL/GenBank/DDBJ whole genome shotgun (WGS) entry which is preliminary data.</text>
</comment>
<dbReference type="OrthoDB" id="4285019at2"/>
<gene>
    <name evidence="2" type="ORF">Y717_10600</name>
</gene>
<dbReference type="RefSeq" id="WP_030352438.1">
    <property type="nucleotide sequence ID" value="NZ_AZSP01000384.1"/>
</dbReference>
<evidence type="ECO:0000313" key="2">
    <source>
        <dbReference type="EMBL" id="PVE04636.1"/>
    </source>
</evidence>